<feature type="signal peptide" evidence="3">
    <location>
        <begin position="1"/>
        <end position="26"/>
    </location>
</feature>
<proteinExistence type="predicted"/>
<dbReference type="InterPro" id="IPR049073">
    <property type="entry name" value="T6SS_VgrG3-like_C"/>
</dbReference>
<dbReference type="Pfam" id="PF19085">
    <property type="entry name" value="Choline_bind_2"/>
    <property type="match status" value="1"/>
</dbReference>
<sequence length="470" mass="54523">MKKFVKRMLMVTAVLFLCIIPVRADAASWVKNPDGSYSCYEDGKLLKSQRFGNYYVDSSGRMVTNRWVKRRFYGDDGKYIKQFKGGWQQIQGNWYYYSASGQKRIGWLTKNGRKYYFNEDGVLQTRWTEIDGVTYYFHTRKGYMLTGMWKIRGKYYYFSNTGEQIFGWMRKGSKTYYFDPETGERTTSFREIDGNTYYFNSVGVMKVGWTRINGEKYFFSKNKNGVMLTGLQKISGKLYYFDKDGVLQTNTTITVNDQTYSVDGSGVCTEKYSGVTSGVSDTMLFFTLFESGGDAYGQVGGDNGSACGKYQFDYRYSLLPFIKYCYSSDPTFFKEFKTFARYTDSQKYKLKSNTKLYSAWRKIYNRDRDRFKAYQDSYAKQEYYDVTERVLSSTFGISLAGRPDVVKGAVFSYSIQHGQTSAALAVKNAGIKNSTSNKQFLQKLYQYRIKQYPAYKTRYNSELSLALSLL</sequence>
<reference evidence="5" key="2">
    <citation type="journal article" date="2021" name="PeerJ">
        <title>Extensive microbial diversity within the chicken gut microbiome revealed by metagenomics and culture.</title>
        <authorList>
            <person name="Gilroy R."/>
            <person name="Ravi A."/>
            <person name="Getino M."/>
            <person name="Pursley I."/>
            <person name="Horton D.L."/>
            <person name="Alikhan N.F."/>
            <person name="Baker D."/>
            <person name="Gharbi K."/>
            <person name="Hall N."/>
            <person name="Watson M."/>
            <person name="Adriaenssens E.M."/>
            <person name="Foster-Nyarko E."/>
            <person name="Jarju S."/>
            <person name="Secka A."/>
            <person name="Antonio M."/>
            <person name="Oren A."/>
            <person name="Chaudhuri R.R."/>
            <person name="La Ragione R."/>
            <person name="Hildebrand F."/>
            <person name="Pallen M.J."/>
        </authorList>
    </citation>
    <scope>NUCLEOTIDE SEQUENCE</scope>
    <source>
        <strain evidence="5">CHK190-19873</strain>
    </source>
</reference>
<dbReference type="AlphaFoldDB" id="A0A9D1JIZ2"/>
<dbReference type="Pfam" id="PF21277">
    <property type="entry name" value="T6SS_VgrG3-like_C"/>
    <property type="match status" value="1"/>
</dbReference>
<dbReference type="Proteomes" id="UP000823935">
    <property type="component" value="Unassembled WGS sequence"/>
</dbReference>
<evidence type="ECO:0000256" key="2">
    <source>
        <dbReference type="PROSITE-ProRule" id="PRU00591"/>
    </source>
</evidence>
<feature type="repeat" description="Cell wall-binding" evidence="2">
    <location>
        <begin position="84"/>
        <end position="103"/>
    </location>
</feature>
<dbReference type="Gene3D" id="2.10.270.10">
    <property type="entry name" value="Cholin Binding"/>
    <property type="match status" value="3"/>
</dbReference>
<reference evidence="5" key="1">
    <citation type="submission" date="2020-10" db="EMBL/GenBank/DDBJ databases">
        <authorList>
            <person name="Gilroy R."/>
        </authorList>
    </citation>
    <scope>NUCLEOTIDE SEQUENCE</scope>
    <source>
        <strain evidence="5">CHK190-19873</strain>
    </source>
</reference>
<feature type="repeat" description="Cell wall-binding" evidence="2">
    <location>
        <begin position="186"/>
        <end position="205"/>
    </location>
</feature>
<evidence type="ECO:0000259" key="4">
    <source>
        <dbReference type="Pfam" id="PF21277"/>
    </source>
</evidence>
<feature type="chain" id="PRO_5038381498" evidence="3">
    <location>
        <begin position="27"/>
        <end position="470"/>
    </location>
</feature>
<evidence type="ECO:0000313" key="6">
    <source>
        <dbReference type="Proteomes" id="UP000823935"/>
    </source>
</evidence>
<evidence type="ECO:0000256" key="1">
    <source>
        <dbReference type="ARBA" id="ARBA00022737"/>
    </source>
</evidence>
<name>A0A9D1JIZ2_9FIRM</name>
<feature type="domain" description="Type VI secretion system spike protein VgrG3-like C-terminal" evidence="4">
    <location>
        <begin position="304"/>
        <end position="452"/>
    </location>
</feature>
<comment type="caution">
    <text evidence="5">The sequence shown here is derived from an EMBL/GenBank/DDBJ whole genome shotgun (WGS) entry which is preliminary data.</text>
</comment>
<feature type="repeat" description="Cell wall-binding" evidence="2">
    <location>
        <begin position="228"/>
        <end position="247"/>
    </location>
</feature>
<protein>
    <submittedName>
        <fullName evidence="5">N-acetylmuramoyl-L-alanine amidase family protein</fullName>
    </submittedName>
</protein>
<accession>A0A9D1JIZ2</accession>
<dbReference type="EMBL" id="DVIQ01000019">
    <property type="protein sequence ID" value="HIS30545.1"/>
    <property type="molecule type" value="Genomic_DNA"/>
</dbReference>
<dbReference type="PROSITE" id="PS51170">
    <property type="entry name" value="CW"/>
    <property type="match status" value="4"/>
</dbReference>
<keyword evidence="1" id="KW-0677">Repeat</keyword>
<keyword evidence="3" id="KW-0732">Signal</keyword>
<dbReference type="Pfam" id="PF19127">
    <property type="entry name" value="Choline_bind_3"/>
    <property type="match status" value="3"/>
</dbReference>
<organism evidence="5 6">
    <name type="scientific">Candidatus Limivivens intestinipullorum</name>
    <dbReference type="NCBI Taxonomy" id="2840858"/>
    <lineage>
        <taxon>Bacteria</taxon>
        <taxon>Bacillati</taxon>
        <taxon>Bacillota</taxon>
        <taxon>Clostridia</taxon>
        <taxon>Lachnospirales</taxon>
        <taxon>Lachnospiraceae</taxon>
        <taxon>Lachnospiraceae incertae sedis</taxon>
        <taxon>Candidatus Limivivens</taxon>
    </lineage>
</organism>
<evidence type="ECO:0000256" key="3">
    <source>
        <dbReference type="SAM" id="SignalP"/>
    </source>
</evidence>
<evidence type="ECO:0000313" key="5">
    <source>
        <dbReference type="EMBL" id="HIS30545.1"/>
    </source>
</evidence>
<gene>
    <name evidence="5" type="ORF">IAB44_03205</name>
</gene>
<dbReference type="InterPro" id="IPR018337">
    <property type="entry name" value="Cell_wall/Cho-bd_repeat"/>
</dbReference>
<dbReference type="SUPFAM" id="SSF69360">
    <property type="entry name" value="Cell wall binding repeat"/>
    <property type="match status" value="1"/>
</dbReference>
<feature type="repeat" description="Cell wall-binding" evidence="2">
    <location>
        <begin position="104"/>
        <end position="123"/>
    </location>
</feature>